<dbReference type="GO" id="GO:0010038">
    <property type="term" value="P:response to metal ion"/>
    <property type="evidence" value="ECO:0007669"/>
    <property type="project" value="InterPro"/>
</dbReference>
<evidence type="ECO:0000313" key="2">
    <source>
        <dbReference type="EMBL" id="PZQ47137.1"/>
    </source>
</evidence>
<dbReference type="EMBL" id="QFPW01000018">
    <property type="protein sequence ID" value="PZQ47137.1"/>
    <property type="molecule type" value="Genomic_DNA"/>
</dbReference>
<dbReference type="InterPro" id="IPR011322">
    <property type="entry name" value="N-reg_PII-like_a/b"/>
</dbReference>
<proteinExistence type="inferred from homology"/>
<gene>
    <name evidence="2" type="ORF">DI556_18130</name>
</gene>
<evidence type="ECO:0000313" key="3">
    <source>
        <dbReference type="Proteomes" id="UP000249185"/>
    </source>
</evidence>
<accession>A0A2W5PR34</accession>
<dbReference type="Gene3D" id="3.30.70.120">
    <property type="match status" value="1"/>
</dbReference>
<evidence type="ECO:0000256" key="1">
    <source>
        <dbReference type="ARBA" id="ARBA00010169"/>
    </source>
</evidence>
<dbReference type="Proteomes" id="UP000249185">
    <property type="component" value="Unassembled WGS sequence"/>
</dbReference>
<reference evidence="2 3" key="1">
    <citation type="submission" date="2017-08" db="EMBL/GenBank/DDBJ databases">
        <title>Infants hospitalized years apart are colonized by the same room-sourced microbial strains.</title>
        <authorList>
            <person name="Brooks B."/>
            <person name="Olm M.R."/>
            <person name="Firek B.A."/>
            <person name="Baker R."/>
            <person name="Thomas B.C."/>
            <person name="Morowitz M.J."/>
            <person name="Banfield J.F."/>
        </authorList>
    </citation>
    <scope>NUCLEOTIDE SEQUENCE [LARGE SCALE GENOMIC DNA]</scope>
    <source>
        <strain evidence="2">S2_005_002_R2_34</strain>
    </source>
</reference>
<dbReference type="PANTHER" id="PTHR23419:SF8">
    <property type="entry name" value="FI09726P"/>
    <property type="match status" value="1"/>
</dbReference>
<dbReference type="SUPFAM" id="SSF54913">
    <property type="entry name" value="GlnB-like"/>
    <property type="match status" value="1"/>
</dbReference>
<dbReference type="PANTHER" id="PTHR23419">
    <property type="entry name" value="DIVALENT CATION TOLERANCE CUTA-RELATED"/>
    <property type="match status" value="1"/>
</dbReference>
<sequence length="108" mass="11436">MTELVTVEITCPDLASATAIAEAALARRLAACANIGAPVTSLYTWAGKAERATETPLHLKTRAALFEPLAALARALHPYELPCVIAHPVSHASEDYRVWVLAETEGGA</sequence>
<comment type="caution">
    <text evidence="2">The sequence shown here is derived from an EMBL/GenBank/DDBJ whole genome shotgun (WGS) entry which is preliminary data.</text>
</comment>
<name>A0A2W5PR34_RHOSU</name>
<protein>
    <submittedName>
        <fullName evidence="2">Divalent-cation tolerance protein CutA</fullName>
    </submittedName>
</protein>
<dbReference type="Pfam" id="PF03091">
    <property type="entry name" value="CutA1"/>
    <property type="match status" value="1"/>
</dbReference>
<organism evidence="2 3">
    <name type="scientific">Rhodovulum sulfidophilum</name>
    <name type="common">Rhodobacter sulfidophilus</name>
    <dbReference type="NCBI Taxonomy" id="35806"/>
    <lineage>
        <taxon>Bacteria</taxon>
        <taxon>Pseudomonadati</taxon>
        <taxon>Pseudomonadota</taxon>
        <taxon>Alphaproteobacteria</taxon>
        <taxon>Rhodobacterales</taxon>
        <taxon>Paracoccaceae</taxon>
        <taxon>Rhodovulum</taxon>
    </lineage>
</organism>
<dbReference type="InterPro" id="IPR004323">
    <property type="entry name" value="Ion_tolerance_CutA"/>
</dbReference>
<dbReference type="AlphaFoldDB" id="A0A2W5PR34"/>
<dbReference type="InterPro" id="IPR015867">
    <property type="entry name" value="N-reg_PII/ATP_PRibTrfase_C"/>
</dbReference>
<comment type="similarity">
    <text evidence="1">Belongs to the CutA family.</text>
</comment>
<dbReference type="GO" id="GO:0005507">
    <property type="term" value="F:copper ion binding"/>
    <property type="evidence" value="ECO:0007669"/>
    <property type="project" value="TreeGrafter"/>
</dbReference>